<dbReference type="InterPro" id="IPR013320">
    <property type="entry name" value="ConA-like_dom_sf"/>
</dbReference>
<dbReference type="Proteomes" id="UP000316778">
    <property type="component" value="Unassembled WGS sequence"/>
</dbReference>
<dbReference type="EMBL" id="VLLG01000005">
    <property type="protein sequence ID" value="TWI83999.1"/>
    <property type="molecule type" value="Genomic_DNA"/>
</dbReference>
<name>A0A562SRV7_CHIJA</name>
<dbReference type="GO" id="GO:0005829">
    <property type="term" value="C:cytosol"/>
    <property type="evidence" value="ECO:0007669"/>
    <property type="project" value="TreeGrafter"/>
</dbReference>
<keyword evidence="9" id="KW-1185">Reference proteome</keyword>
<keyword evidence="4" id="KW-0106">Calcium</keyword>
<feature type="domain" description="LamG-like jellyroll fold" evidence="7">
    <location>
        <begin position="928"/>
        <end position="1058"/>
    </location>
</feature>
<comment type="caution">
    <text evidence="8">The sequence shown here is derived from an EMBL/GenBank/DDBJ whole genome shotgun (WGS) entry which is preliminary data.</text>
</comment>
<dbReference type="InterPro" id="IPR041371">
    <property type="entry name" value="GH92_N"/>
</dbReference>
<comment type="cofactor">
    <cofactor evidence="1">
        <name>Ca(2+)</name>
        <dbReference type="ChEBI" id="CHEBI:29108"/>
    </cofactor>
</comment>
<dbReference type="GO" id="GO:0030246">
    <property type="term" value="F:carbohydrate binding"/>
    <property type="evidence" value="ECO:0007669"/>
    <property type="project" value="InterPro"/>
</dbReference>
<keyword evidence="3 6" id="KW-0732">Signal</keyword>
<evidence type="ECO:0000256" key="5">
    <source>
        <dbReference type="ARBA" id="ARBA00023157"/>
    </source>
</evidence>
<dbReference type="GO" id="GO:0005975">
    <property type="term" value="P:carbohydrate metabolic process"/>
    <property type="evidence" value="ECO:0007669"/>
    <property type="project" value="InterPro"/>
</dbReference>
<comment type="subunit">
    <text evidence="2">Monomer.</text>
</comment>
<dbReference type="FunFam" id="3.30.2080.10:FF:000001">
    <property type="entry name" value="Alpha-1,2-mannosidase subfamily"/>
    <property type="match status" value="1"/>
</dbReference>
<dbReference type="Pfam" id="PF17678">
    <property type="entry name" value="Glyco_hydro_92N"/>
    <property type="match status" value="1"/>
</dbReference>
<dbReference type="PANTHER" id="PTHR12143">
    <property type="entry name" value="PEPTIDE N-GLYCANASE PNGASE -RELATED"/>
    <property type="match status" value="1"/>
</dbReference>
<dbReference type="InterPro" id="IPR008928">
    <property type="entry name" value="6-hairpin_glycosidase_sf"/>
</dbReference>
<dbReference type="SUPFAM" id="SSF48208">
    <property type="entry name" value="Six-hairpin glycosidases"/>
    <property type="match status" value="1"/>
</dbReference>
<proteinExistence type="predicted"/>
<dbReference type="Gene3D" id="2.70.98.10">
    <property type="match status" value="2"/>
</dbReference>
<dbReference type="GO" id="GO:0004553">
    <property type="term" value="F:hydrolase activity, hydrolyzing O-glycosyl compounds"/>
    <property type="evidence" value="ECO:0007669"/>
    <property type="project" value="UniProtKB-ARBA"/>
</dbReference>
<dbReference type="InterPro" id="IPR014718">
    <property type="entry name" value="GH-type_carb-bd"/>
</dbReference>
<evidence type="ECO:0000256" key="3">
    <source>
        <dbReference type="ARBA" id="ARBA00022729"/>
    </source>
</evidence>
<dbReference type="GO" id="GO:0006516">
    <property type="term" value="P:glycoprotein catabolic process"/>
    <property type="evidence" value="ECO:0007669"/>
    <property type="project" value="TreeGrafter"/>
</dbReference>
<evidence type="ECO:0000256" key="4">
    <source>
        <dbReference type="ARBA" id="ARBA00022837"/>
    </source>
</evidence>
<evidence type="ECO:0000256" key="1">
    <source>
        <dbReference type="ARBA" id="ARBA00001913"/>
    </source>
</evidence>
<reference evidence="8 9" key="1">
    <citation type="journal article" date="2013" name="Stand. Genomic Sci.">
        <title>Genomic Encyclopedia of Type Strains, Phase I: The one thousand microbial genomes (KMG-I) project.</title>
        <authorList>
            <person name="Kyrpides N.C."/>
            <person name="Woyke T."/>
            <person name="Eisen J.A."/>
            <person name="Garrity G."/>
            <person name="Lilburn T.G."/>
            <person name="Beck B.J."/>
            <person name="Whitman W.B."/>
            <person name="Hugenholtz P."/>
            <person name="Klenk H.P."/>
        </authorList>
    </citation>
    <scope>NUCLEOTIDE SEQUENCE [LARGE SCALE GENOMIC DNA]</scope>
    <source>
        <strain evidence="8 9">DSM 13484</strain>
    </source>
</reference>
<gene>
    <name evidence="8" type="ORF">LX66_4360</name>
</gene>
<protein>
    <submittedName>
        <fullName evidence="8">Putative alpha-1,2-mannosidase</fullName>
    </submittedName>
</protein>
<dbReference type="Gene3D" id="2.60.120.200">
    <property type="match status" value="1"/>
</dbReference>
<dbReference type="RefSeq" id="WP_145717477.1">
    <property type="nucleotide sequence ID" value="NZ_BAAAFY010000002.1"/>
</dbReference>
<keyword evidence="5" id="KW-1015">Disulfide bond</keyword>
<dbReference type="InterPro" id="IPR012939">
    <property type="entry name" value="Glyco_hydro_92"/>
</dbReference>
<dbReference type="GO" id="GO:0000224">
    <property type="term" value="F:peptide-N4-(N-acetyl-beta-glucosaminyl)asparagine amidase activity"/>
    <property type="evidence" value="ECO:0007669"/>
    <property type="project" value="TreeGrafter"/>
</dbReference>
<evidence type="ECO:0000256" key="6">
    <source>
        <dbReference type="SAM" id="SignalP"/>
    </source>
</evidence>
<dbReference type="InterPro" id="IPR006558">
    <property type="entry name" value="LamG-like"/>
</dbReference>
<feature type="signal peptide" evidence="6">
    <location>
        <begin position="1"/>
        <end position="26"/>
    </location>
</feature>
<evidence type="ECO:0000256" key="2">
    <source>
        <dbReference type="ARBA" id="ARBA00011245"/>
    </source>
</evidence>
<dbReference type="NCBIfam" id="TIGR01180">
    <property type="entry name" value="aman2_put"/>
    <property type="match status" value="1"/>
</dbReference>
<evidence type="ECO:0000313" key="9">
    <source>
        <dbReference type="Proteomes" id="UP000316778"/>
    </source>
</evidence>
<evidence type="ECO:0000313" key="8">
    <source>
        <dbReference type="EMBL" id="TWI83999.1"/>
    </source>
</evidence>
<feature type="chain" id="PRO_5021794094" evidence="6">
    <location>
        <begin position="27"/>
        <end position="1068"/>
    </location>
</feature>
<dbReference type="Pfam" id="PF07971">
    <property type="entry name" value="Glyco_hydro_92"/>
    <property type="match status" value="1"/>
</dbReference>
<evidence type="ECO:0000259" key="7">
    <source>
        <dbReference type="SMART" id="SM00560"/>
    </source>
</evidence>
<dbReference type="InterPro" id="IPR050883">
    <property type="entry name" value="PNGase"/>
</dbReference>
<dbReference type="OrthoDB" id="9804511at2"/>
<sequence length="1068" mass="118397">MILPSGNRFLHTCSLLYCLAFLPAAAQEKDLLSYVDPLIGTTKSNVPTRWGSEGGTYPGAVAPAGYLQLTPETRAAGAKGYDYTDSVIYYFSCLRHYSGFPSGSAGHLLVMPVADTAGFSPGNYRRRFSHTDEKAAPGYYSVLFRDNHTRVEATATTRAGMFRFTFPQGVTPQLFISDSGRYGMAMRCSEPYTGIRAVAGGYLFSFPPSASGDKTLLLRLSASGVGKESAERNMAVELDAGFDEVRERTRRAWLQALSAVEVTDDDEARKKVFYTALYHTLLMPWIISDVDGRYRGADGQVHTTDGKNEYGGFSPWDTFRSLHPLLCLLYPDKQQDMVRSMLNVFRQTGHLPVESMTGNHAVPVIVDSWLKGIRGADSILTYTALKKSIADTPFIQADMPVFRRQGYVPFSWPESVTRTVEYAYDDWALAQFARQVMGNDADHRLFLHSSYAYRHLFHPGEMLLLPRKDSTFRLQPGTSGYKEGDAWIYSWFVPQHPQDLVNLMGGPALFTRRLDSALAQQQVLFDNETVFHVPWLFNAAGAPQKTQQWVGHILRTRFTATPGGLPGNDDLGSTSGWYLLSAMGLYPLCPGLPEYTIGAPLFRRIRIHLQNGKQLVIERSAADGPYIQSLALDGKPYPRLTIPHIRIMKGGTLRFETADAPSQRWPVLDTADAPGRPHFHITHYALSADTLTPHAPGWIRFSLRNTGSMGTLQMQLKVNDKVYAYKNCLADSGATITDSIPFRLYRPGRAHLSLNGLPPVTVTVQQPEHPYPGQPEISDWRLSSLVEKGALQTVTFTAQNTGGVARRFRIPVLLHDSLLRTVAITLQPGEKKRLHLELPMHRTGWQTLAIYGTKEKFKVYDSARATLLLHLQPEQHRDGMAPDLSGFDNNARVIYSGKEQLPARQPLLLGEDCFVEVPHAPGLDQVGQTLTMMAWVKPAAAGEGLVDLFTKGDAHVLQVVDQKTLNFFAGGWGRGECSAPLPDNWLHHWHHVAGVCDGVSLRLYIDGALKAVTPLSEAGIPDVHSHWTIGRNEEFPSARIFNGYLQDVKLFAAPLPAAAIQAEMGARP</sequence>
<dbReference type="Gene3D" id="1.20.1050.60">
    <property type="entry name" value="alpha-1,2-mannosidase"/>
    <property type="match status" value="1"/>
</dbReference>
<dbReference type="SMART" id="SM00560">
    <property type="entry name" value="LamGL"/>
    <property type="match status" value="1"/>
</dbReference>
<dbReference type="InterPro" id="IPR005887">
    <property type="entry name" value="GH92_a_mannosidase_put"/>
</dbReference>
<dbReference type="SUPFAM" id="SSF49899">
    <property type="entry name" value="Concanavalin A-like lectins/glucanases"/>
    <property type="match status" value="1"/>
</dbReference>
<dbReference type="Gene3D" id="3.30.2080.10">
    <property type="entry name" value="GH92 mannosidase domain"/>
    <property type="match status" value="1"/>
</dbReference>
<dbReference type="Pfam" id="PF13385">
    <property type="entry name" value="Laminin_G_3"/>
    <property type="match status" value="1"/>
</dbReference>
<dbReference type="AlphaFoldDB" id="A0A562SRV7"/>
<dbReference type="PANTHER" id="PTHR12143:SF43">
    <property type="entry name" value="PUTATIVE-RELATED"/>
    <property type="match status" value="1"/>
</dbReference>
<accession>A0A562SRV7</accession>
<organism evidence="8 9">
    <name type="scientific">Chitinophaga japonensis</name>
    <name type="common">Flexibacter japonensis</name>
    <dbReference type="NCBI Taxonomy" id="104662"/>
    <lineage>
        <taxon>Bacteria</taxon>
        <taxon>Pseudomonadati</taxon>
        <taxon>Bacteroidota</taxon>
        <taxon>Chitinophagia</taxon>
        <taxon>Chitinophagales</taxon>
        <taxon>Chitinophagaceae</taxon>
        <taxon>Chitinophaga</taxon>
    </lineage>
</organism>